<evidence type="ECO:0000256" key="1">
    <source>
        <dbReference type="ARBA" id="ARBA00003973"/>
    </source>
</evidence>
<evidence type="ECO:0000313" key="19">
    <source>
        <dbReference type="EMBL" id="HIY73975.1"/>
    </source>
</evidence>
<dbReference type="InterPro" id="IPR048254">
    <property type="entry name" value="CDP_ALCOHOL_P_TRANSF_CS"/>
</dbReference>
<sequence length="175" mass="19407">MNTANKLTMARVVMIPIFLAVLYLVIPPYSHYIALAIFILASITDFIDGYVARHYNQITDFGKFMDPLADKLLVVSAMLWFIQSGQMPAWAVLIVVAREFAVTGLRLVAVDNGRVIAAGWSGKVKTASTMVCICIMLLGIPSWLNTVCVAVIVVTTLYSGVEYFVKNRDVLNWNK</sequence>
<name>A0A9D1Z656_9FIRM</name>
<dbReference type="GO" id="GO:0046474">
    <property type="term" value="P:glycerophospholipid biosynthetic process"/>
    <property type="evidence" value="ECO:0007669"/>
    <property type="project" value="TreeGrafter"/>
</dbReference>
<evidence type="ECO:0000256" key="5">
    <source>
        <dbReference type="ARBA" id="ARBA00013170"/>
    </source>
</evidence>
<accession>A0A9D1Z656</accession>
<dbReference type="InterPro" id="IPR000462">
    <property type="entry name" value="CDP-OH_P_trans"/>
</dbReference>
<dbReference type="EMBL" id="DXCX01000086">
    <property type="protein sequence ID" value="HIY73975.1"/>
    <property type="molecule type" value="Genomic_DNA"/>
</dbReference>
<evidence type="ECO:0000256" key="15">
    <source>
        <dbReference type="ARBA" id="ARBA00048586"/>
    </source>
</evidence>
<evidence type="ECO:0000256" key="17">
    <source>
        <dbReference type="RuleBase" id="RU003750"/>
    </source>
</evidence>
<dbReference type="AlphaFoldDB" id="A0A9D1Z656"/>
<evidence type="ECO:0000256" key="9">
    <source>
        <dbReference type="ARBA" id="ARBA00022692"/>
    </source>
</evidence>
<keyword evidence="11" id="KW-0443">Lipid metabolism</keyword>
<keyword evidence="14" id="KW-1208">Phospholipid metabolism</keyword>
<evidence type="ECO:0000256" key="12">
    <source>
        <dbReference type="ARBA" id="ARBA00023136"/>
    </source>
</evidence>
<dbReference type="NCBIfam" id="TIGR00560">
    <property type="entry name" value="pgsA"/>
    <property type="match status" value="1"/>
</dbReference>
<organism evidence="19 20">
    <name type="scientific">Candidatus Intestinimonas merdavium</name>
    <dbReference type="NCBI Taxonomy" id="2838622"/>
    <lineage>
        <taxon>Bacteria</taxon>
        <taxon>Bacillati</taxon>
        <taxon>Bacillota</taxon>
        <taxon>Clostridia</taxon>
        <taxon>Eubacteriales</taxon>
        <taxon>Intestinimonas</taxon>
    </lineage>
</organism>
<evidence type="ECO:0000256" key="16">
    <source>
        <dbReference type="NCBIfam" id="TIGR00560"/>
    </source>
</evidence>
<evidence type="ECO:0000313" key="20">
    <source>
        <dbReference type="Proteomes" id="UP000886824"/>
    </source>
</evidence>
<evidence type="ECO:0000256" key="18">
    <source>
        <dbReference type="SAM" id="Phobius"/>
    </source>
</evidence>
<evidence type="ECO:0000256" key="3">
    <source>
        <dbReference type="ARBA" id="ARBA00005042"/>
    </source>
</evidence>
<dbReference type="InterPro" id="IPR050324">
    <property type="entry name" value="CDP-alcohol_PTase-I"/>
</dbReference>
<comment type="caution">
    <text evidence="19">The sequence shown here is derived from an EMBL/GenBank/DDBJ whole genome shotgun (WGS) entry which is preliminary data.</text>
</comment>
<proteinExistence type="inferred from homology"/>
<dbReference type="InterPro" id="IPR043130">
    <property type="entry name" value="CDP-OH_PTrfase_TM_dom"/>
</dbReference>
<comment type="function">
    <text evidence="1">This protein catalyzes the committed step to the synthesis of the acidic phospholipids.</text>
</comment>
<dbReference type="Proteomes" id="UP000886824">
    <property type="component" value="Unassembled WGS sequence"/>
</dbReference>
<reference evidence="19" key="1">
    <citation type="journal article" date="2021" name="PeerJ">
        <title>Extensive microbial diversity within the chicken gut microbiome revealed by metagenomics and culture.</title>
        <authorList>
            <person name="Gilroy R."/>
            <person name="Ravi A."/>
            <person name="Getino M."/>
            <person name="Pursley I."/>
            <person name="Horton D.L."/>
            <person name="Alikhan N.F."/>
            <person name="Baker D."/>
            <person name="Gharbi K."/>
            <person name="Hall N."/>
            <person name="Watson M."/>
            <person name="Adriaenssens E.M."/>
            <person name="Foster-Nyarko E."/>
            <person name="Jarju S."/>
            <person name="Secka A."/>
            <person name="Antonio M."/>
            <person name="Oren A."/>
            <person name="Chaudhuri R.R."/>
            <person name="La Ragione R."/>
            <person name="Hildebrand F."/>
            <person name="Pallen M.J."/>
        </authorList>
    </citation>
    <scope>NUCLEOTIDE SEQUENCE</scope>
    <source>
        <strain evidence="19">CHK33-7979</strain>
    </source>
</reference>
<evidence type="ECO:0000256" key="11">
    <source>
        <dbReference type="ARBA" id="ARBA00023098"/>
    </source>
</evidence>
<feature type="transmembrane region" description="Helical" evidence="18">
    <location>
        <begin position="130"/>
        <end position="158"/>
    </location>
</feature>
<dbReference type="Gene3D" id="1.20.120.1760">
    <property type="match status" value="1"/>
</dbReference>
<dbReference type="PANTHER" id="PTHR14269">
    <property type="entry name" value="CDP-DIACYLGLYCEROL--GLYCEROL-3-PHOSPHATE 3-PHOSPHATIDYLTRANSFERASE-RELATED"/>
    <property type="match status" value="1"/>
</dbReference>
<evidence type="ECO:0000256" key="7">
    <source>
        <dbReference type="ARBA" id="ARBA00022516"/>
    </source>
</evidence>
<keyword evidence="13" id="KW-0594">Phospholipid biosynthesis</keyword>
<feature type="transmembrane region" description="Helical" evidence="18">
    <location>
        <begin position="7"/>
        <end position="26"/>
    </location>
</feature>
<dbReference type="PROSITE" id="PS00379">
    <property type="entry name" value="CDP_ALCOHOL_P_TRANSF"/>
    <property type="match status" value="1"/>
</dbReference>
<comment type="catalytic activity">
    <reaction evidence="15">
        <text>a CDP-1,2-diacyl-sn-glycerol + sn-glycerol 3-phosphate = a 1,2-diacyl-sn-glycero-3-phospho-(1'-sn-glycero-3'-phosphate) + CMP + H(+)</text>
        <dbReference type="Rhea" id="RHEA:12593"/>
        <dbReference type="ChEBI" id="CHEBI:15378"/>
        <dbReference type="ChEBI" id="CHEBI:57597"/>
        <dbReference type="ChEBI" id="CHEBI:58332"/>
        <dbReference type="ChEBI" id="CHEBI:60110"/>
        <dbReference type="ChEBI" id="CHEBI:60377"/>
        <dbReference type="EC" id="2.7.8.5"/>
    </reaction>
</comment>
<evidence type="ECO:0000256" key="2">
    <source>
        <dbReference type="ARBA" id="ARBA00004141"/>
    </source>
</evidence>
<comment type="pathway">
    <text evidence="3">Phospholipid metabolism; phosphatidylglycerol biosynthesis; phosphatidylglycerol from CDP-diacylglycerol: step 1/2.</text>
</comment>
<evidence type="ECO:0000256" key="14">
    <source>
        <dbReference type="ARBA" id="ARBA00023264"/>
    </source>
</evidence>
<gene>
    <name evidence="19" type="primary">pgsA</name>
    <name evidence="19" type="ORF">H9826_08400</name>
</gene>
<dbReference type="Pfam" id="PF01066">
    <property type="entry name" value="CDP-OH_P_transf"/>
    <property type="match status" value="1"/>
</dbReference>
<evidence type="ECO:0000256" key="4">
    <source>
        <dbReference type="ARBA" id="ARBA00010441"/>
    </source>
</evidence>
<dbReference type="GO" id="GO:0008444">
    <property type="term" value="F:CDP-diacylglycerol-glycerol-3-phosphate 3-phosphatidyltransferase activity"/>
    <property type="evidence" value="ECO:0007669"/>
    <property type="project" value="UniProtKB-UniRule"/>
</dbReference>
<evidence type="ECO:0000256" key="10">
    <source>
        <dbReference type="ARBA" id="ARBA00022989"/>
    </source>
</evidence>
<dbReference type="PANTHER" id="PTHR14269:SF62">
    <property type="entry name" value="CDP-DIACYLGLYCEROL--GLYCEROL-3-PHOSPHATE 3-PHOSPHATIDYLTRANSFERASE 1, CHLOROPLASTIC"/>
    <property type="match status" value="1"/>
</dbReference>
<keyword evidence="12 18" id="KW-0472">Membrane</keyword>
<dbReference type="EC" id="2.7.8.5" evidence="5 16"/>
<comment type="similarity">
    <text evidence="4 17">Belongs to the CDP-alcohol phosphatidyltransferase class-I family.</text>
</comment>
<feature type="transmembrane region" description="Helical" evidence="18">
    <location>
        <begin position="32"/>
        <end position="52"/>
    </location>
</feature>
<evidence type="ECO:0000256" key="8">
    <source>
        <dbReference type="ARBA" id="ARBA00022679"/>
    </source>
</evidence>
<keyword evidence="10 18" id="KW-1133">Transmembrane helix</keyword>
<dbReference type="PIRSF" id="PIRSF000847">
    <property type="entry name" value="Phos_ph_gly_syn"/>
    <property type="match status" value="1"/>
</dbReference>
<dbReference type="GO" id="GO:0016020">
    <property type="term" value="C:membrane"/>
    <property type="evidence" value="ECO:0007669"/>
    <property type="project" value="UniProtKB-SubCell"/>
</dbReference>
<keyword evidence="7" id="KW-0444">Lipid biosynthesis</keyword>
<keyword evidence="9 18" id="KW-0812">Transmembrane</keyword>
<comment type="subcellular location">
    <subcellularLocation>
        <location evidence="2">Membrane</location>
        <topology evidence="2">Multi-pass membrane protein</topology>
    </subcellularLocation>
</comment>
<evidence type="ECO:0000256" key="6">
    <source>
        <dbReference type="ARBA" id="ARBA00014944"/>
    </source>
</evidence>
<keyword evidence="8 17" id="KW-0808">Transferase</keyword>
<dbReference type="InterPro" id="IPR004570">
    <property type="entry name" value="Phosphatidylglycerol_P_synth"/>
</dbReference>
<protein>
    <recommendedName>
        <fullName evidence="6 16">CDP-diacylglycerol--glycerol-3-phosphate 3-phosphatidyltransferase</fullName>
        <ecNumber evidence="5 16">2.7.8.5</ecNumber>
    </recommendedName>
</protein>
<feature type="transmembrane region" description="Helical" evidence="18">
    <location>
        <begin position="64"/>
        <end position="83"/>
    </location>
</feature>
<reference evidence="19" key="2">
    <citation type="submission" date="2021-04" db="EMBL/GenBank/DDBJ databases">
        <authorList>
            <person name="Gilroy R."/>
        </authorList>
    </citation>
    <scope>NUCLEOTIDE SEQUENCE</scope>
    <source>
        <strain evidence="19">CHK33-7979</strain>
    </source>
</reference>
<evidence type="ECO:0000256" key="13">
    <source>
        <dbReference type="ARBA" id="ARBA00023209"/>
    </source>
</evidence>